<evidence type="ECO:0000313" key="2">
    <source>
        <dbReference type="Proteomes" id="UP000044841"/>
    </source>
</evidence>
<sequence length="673" mass="73552">MYYLFALATVALAAPSTLQLRQSDPCAAIATKGWYKPSQVLDCLQSFPYNETLRNNVVDVVSKTFNFHTSVSFHLNMPDPFTDDTVDLQGELRRIGGTKYDSDFNLHQDVSKTVKKLNDGHAGYINYCYDSLFVTYLPFPLAVLARPDALDVQNIHVVPEASTVAAAEFGTDAVTKWEAALGRKLADFDGARIVSINDKDPWTVVDENAAVSGSYQAKTTRQNAFFSSYQRAASEWSYRLGDFAQWSLPVRGDSVTLRLIRNGTNTEETYTVPYLSRVGSATVAFTDAKSLWSNNCVATSSTNGASYYNKAQAKKLVAEKPRFQPDPEIAPIINGRRQAISTLVADGPLFDVTLPSRLSPPTPITGNGALQFYMLDDSKTAVLALGSFSGDFAGVQKGILDGINAVKAKGATRLLVDVTNNGGGYICLAAWLHRVLAGPGPGTEPQPGLDGSVRAQDLAQKITAKIVANNTGLDPNKEMLYNPLNWRDTKSKRFPANFNWLNPAINMQINGVADKFSQEIGDDCIPYDLTPPTEKPFEFDNIAIMNNGRCASSCSLFTISMRTKYNIKTVVVGGKPGTTQQYCGIVGGQSLNFAAIDSDVKTAGLKSDPLAPPDFIGDNYQGITWKLGYSILDHNKFEEFVTHPAQFTFPLLPSTVNNPVALWTDITKRLWPN</sequence>
<dbReference type="InterPro" id="IPR052766">
    <property type="entry name" value="S41A_metabolite_peptidase"/>
</dbReference>
<accession>A0A0K6GGH5</accession>
<dbReference type="Gene3D" id="3.90.226.10">
    <property type="entry name" value="2-enoyl-CoA Hydratase, Chain A, domain 1"/>
    <property type="match status" value="1"/>
</dbReference>
<proteinExistence type="predicted"/>
<dbReference type="SUPFAM" id="SSF52096">
    <property type="entry name" value="ClpP/crotonase"/>
    <property type="match status" value="1"/>
</dbReference>
<dbReference type="InterPro" id="IPR029045">
    <property type="entry name" value="ClpP/crotonase-like_dom_sf"/>
</dbReference>
<name>A0A0K6GGH5_9AGAM</name>
<reference evidence="1 2" key="1">
    <citation type="submission" date="2015-07" db="EMBL/GenBank/DDBJ databases">
        <authorList>
            <person name="Noorani M."/>
        </authorList>
    </citation>
    <scope>NUCLEOTIDE SEQUENCE [LARGE SCALE GENOMIC DNA]</scope>
    <source>
        <strain evidence="1">BBA 69670</strain>
    </source>
</reference>
<gene>
    <name evidence="1" type="ORF">RSOLAG22IIIB_02622</name>
</gene>
<dbReference type="PANTHER" id="PTHR37049:SF4">
    <property type="entry name" value="RHODANESE DOMAIN-CONTAINING PROTEIN"/>
    <property type="match status" value="1"/>
</dbReference>
<keyword evidence="2" id="KW-1185">Reference proteome</keyword>
<dbReference type="Proteomes" id="UP000044841">
    <property type="component" value="Unassembled WGS sequence"/>
</dbReference>
<protein>
    <recommendedName>
        <fullName evidence="3">Tail specific protease domain-containing protein</fullName>
    </recommendedName>
</protein>
<evidence type="ECO:0000313" key="1">
    <source>
        <dbReference type="EMBL" id="CUA77605.1"/>
    </source>
</evidence>
<evidence type="ECO:0008006" key="3">
    <source>
        <dbReference type="Google" id="ProtNLM"/>
    </source>
</evidence>
<dbReference type="AlphaFoldDB" id="A0A0K6GGH5"/>
<dbReference type="EMBL" id="CYGV01001844">
    <property type="protein sequence ID" value="CUA77605.1"/>
    <property type="molecule type" value="Genomic_DNA"/>
</dbReference>
<organism evidence="1 2">
    <name type="scientific">Rhizoctonia solani</name>
    <dbReference type="NCBI Taxonomy" id="456999"/>
    <lineage>
        <taxon>Eukaryota</taxon>
        <taxon>Fungi</taxon>
        <taxon>Dikarya</taxon>
        <taxon>Basidiomycota</taxon>
        <taxon>Agaricomycotina</taxon>
        <taxon>Agaricomycetes</taxon>
        <taxon>Cantharellales</taxon>
        <taxon>Ceratobasidiaceae</taxon>
        <taxon>Rhizoctonia</taxon>
    </lineage>
</organism>
<dbReference type="PANTHER" id="PTHR37049">
    <property type="entry name" value="PEPTIDASE S41 FAMILY PROTEIN"/>
    <property type="match status" value="1"/>
</dbReference>